<dbReference type="InterPro" id="IPR027839">
    <property type="entry name" value="DUF4432"/>
</dbReference>
<evidence type="ECO:0000313" key="1">
    <source>
        <dbReference type="EMBL" id="MCW6506869.1"/>
    </source>
</evidence>
<organism evidence="1 2">
    <name type="scientific">Lichenifustis flavocetrariae</name>
    <dbReference type="NCBI Taxonomy" id="2949735"/>
    <lineage>
        <taxon>Bacteria</taxon>
        <taxon>Pseudomonadati</taxon>
        <taxon>Pseudomonadota</taxon>
        <taxon>Alphaproteobacteria</taxon>
        <taxon>Hyphomicrobiales</taxon>
        <taxon>Lichenihabitantaceae</taxon>
        <taxon>Lichenifustis</taxon>
    </lineage>
</organism>
<dbReference type="RefSeq" id="WP_282583208.1">
    <property type="nucleotide sequence ID" value="NZ_JAMOIM010000001.1"/>
</dbReference>
<sequence>MQSMFDQPRQATGIVETYGCLAYHAGLLRNGVPTAEDTHPLHGEMSCMPMDKAGLACGEDSLGAYIAITGLRDYAMGFGAHYRATPHVILREDATAFTVVMEAENLSAASMDLMYLCHANFAFVEGGRIVQPVPFDTAHVVTRTAIPAHVRPNDDYRTLLADLAEHPARMERFTEPARYDPEQVFYIKGLRGGPDGLVRFMLQRPQGDGFTVAYDPRSMPHAIRWVLANSDQRTCAFAMPGTCEPEGYAAERRKGHVRSLPGGARVAFSTELGYVDTEAAVKLARLIEVREV</sequence>
<dbReference type="EMBL" id="JAMOIM010000001">
    <property type="protein sequence ID" value="MCW6506869.1"/>
    <property type="molecule type" value="Genomic_DNA"/>
</dbReference>
<dbReference type="Proteomes" id="UP001165667">
    <property type="component" value="Unassembled WGS sequence"/>
</dbReference>
<accession>A0AA41YQV0</accession>
<dbReference type="GO" id="GO:0030246">
    <property type="term" value="F:carbohydrate binding"/>
    <property type="evidence" value="ECO:0007669"/>
    <property type="project" value="InterPro"/>
</dbReference>
<dbReference type="Gene3D" id="2.70.98.10">
    <property type="match status" value="1"/>
</dbReference>
<dbReference type="InterPro" id="IPR014718">
    <property type="entry name" value="GH-type_carb-bd"/>
</dbReference>
<name>A0AA41YQV0_9HYPH</name>
<keyword evidence="2" id="KW-1185">Reference proteome</keyword>
<reference evidence="1" key="1">
    <citation type="submission" date="2022-05" db="EMBL/GenBank/DDBJ databases">
        <authorList>
            <person name="Pankratov T."/>
        </authorList>
    </citation>
    <scope>NUCLEOTIDE SEQUENCE</scope>
    <source>
        <strain evidence="1">BP6-180914</strain>
    </source>
</reference>
<dbReference type="Pfam" id="PF14486">
    <property type="entry name" value="DUF4432"/>
    <property type="match status" value="1"/>
</dbReference>
<dbReference type="AlphaFoldDB" id="A0AA41YQV0"/>
<evidence type="ECO:0000313" key="2">
    <source>
        <dbReference type="Proteomes" id="UP001165667"/>
    </source>
</evidence>
<protein>
    <submittedName>
        <fullName evidence="1">DUF4432 family protein</fullName>
    </submittedName>
</protein>
<proteinExistence type="predicted"/>
<comment type="caution">
    <text evidence="1">The sequence shown here is derived from an EMBL/GenBank/DDBJ whole genome shotgun (WGS) entry which is preliminary data.</text>
</comment>
<gene>
    <name evidence="1" type="ORF">M8523_02390</name>
</gene>